<evidence type="ECO:0000259" key="2">
    <source>
        <dbReference type="SMART" id="SM00065"/>
    </source>
</evidence>
<feature type="region of interest" description="Disordered" evidence="1">
    <location>
        <begin position="16"/>
        <end position="38"/>
    </location>
</feature>
<feature type="region of interest" description="Disordered" evidence="1">
    <location>
        <begin position="531"/>
        <end position="575"/>
    </location>
</feature>
<dbReference type="Gene3D" id="3.30.450.20">
    <property type="entry name" value="PAS domain"/>
    <property type="match status" value="1"/>
</dbReference>
<dbReference type="InterPro" id="IPR035965">
    <property type="entry name" value="PAS-like_dom_sf"/>
</dbReference>
<dbReference type="InterPro" id="IPR036097">
    <property type="entry name" value="HisK_dim/P_sf"/>
</dbReference>
<name>A0A3N6MHY7_NATCH</name>
<dbReference type="CDD" id="cd00082">
    <property type="entry name" value="HisKA"/>
    <property type="match status" value="1"/>
</dbReference>
<dbReference type="EMBL" id="REFZ01000005">
    <property type="protein sequence ID" value="RQH00755.1"/>
    <property type="molecule type" value="Genomic_DNA"/>
</dbReference>
<dbReference type="AlphaFoldDB" id="A0A3N6MHY7"/>
<dbReference type="InterPro" id="IPR003661">
    <property type="entry name" value="HisK_dim/P_dom"/>
</dbReference>
<keyword evidence="5" id="KW-1185">Reference proteome</keyword>
<comment type="caution">
    <text evidence="4">The sequence shown here is derived from an EMBL/GenBank/DDBJ whole genome shotgun (WGS) entry which is preliminary data.</text>
</comment>
<sequence>MNEPPRSRPRTVLYLTASDGPAHDGAAELEDVPSGPDRTVASLSTDELDRLRDWAPDADCVVFAETPTTDAGSNLLEVVDACESTPVVLFTDASYAPRAARATDGIDGYVRRDTDDALEHLADEIEWVCGGERGDESDDDPIAMPGDRSTSDDEPADRLLESLATVTVQRDRDRFFELLVHDVAAAFDTDYCWLSTVHFGEFTLRARTPSVPDDFDGVSRDGPLAEALETGEPILLEDLASDDRLELPFSGDRRSACCVPVGDAGILCVAAEERGVFDERDRDLLAAYGRAAGGTLERIETESQLAGERDRLRREREKLQQRRDQLADDRSELRTQRDRLATQRDRARAVFERLPVPAARYELDDGRAIVRDVTASFVDVFDVEREAILGASPDELVAGSNPDAPEPTLLEAIGRGERRRYTADVETADGLRTFRLLVSPLEAASGRDSEAFGGDEGLIVYRDVTARRRREREVAAAEAQLETIAALIDDEVRRPLNVARGFLELAEETGDEEHFSEVESAQDRLLELVDRLSQTARGGPERAERPARDSDEHEPDRARGENRTGRDPGGELSER</sequence>
<dbReference type="OrthoDB" id="8127at2157"/>
<feature type="region of interest" description="Disordered" evidence="1">
    <location>
        <begin position="130"/>
        <end position="155"/>
    </location>
</feature>
<feature type="domain" description="GAF" evidence="2">
    <location>
        <begin position="171"/>
        <end position="306"/>
    </location>
</feature>
<evidence type="ECO:0000313" key="4">
    <source>
        <dbReference type="EMBL" id="RQH00755.1"/>
    </source>
</evidence>
<accession>A0A3N6MHY7</accession>
<dbReference type="Proteomes" id="UP000281431">
    <property type="component" value="Unassembled WGS sequence"/>
</dbReference>
<proteinExistence type="predicted"/>
<dbReference type="SUPFAM" id="SSF47384">
    <property type="entry name" value="Homodimeric domain of signal transducing histidine kinase"/>
    <property type="match status" value="1"/>
</dbReference>
<dbReference type="Pfam" id="PF00512">
    <property type="entry name" value="HisKA"/>
    <property type="match status" value="1"/>
</dbReference>
<evidence type="ECO:0000313" key="5">
    <source>
        <dbReference type="Proteomes" id="UP000281431"/>
    </source>
</evidence>
<dbReference type="SMART" id="SM00388">
    <property type="entry name" value="HisKA"/>
    <property type="match status" value="1"/>
</dbReference>
<dbReference type="SMART" id="SM00065">
    <property type="entry name" value="GAF"/>
    <property type="match status" value="1"/>
</dbReference>
<evidence type="ECO:0000256" key="1">
    <source>
        <dbReference type="SAM" id="MobiDB-lite"/>
    </source>
</evidence>
<dbReference type="Gene3D" id="3.30.450.40">
    <property type="match status" value="1"/>
</dbReference>
<evidence type="ECO:0000259" key="3">
    <source>
        <dbReference type="SMART" id="SM00388"/>
    </source>
</evidence>
<dbReference type="InterPro" id="IPR029016">
    <property type="entry name" value="GAF-like_dom_sf"/>
</dbReference>
<protein>
    <submittedName>
        <fullName evidence="4">GAF domain-containing protein</fullName>
    </submittedName>
</protein>
<dbReference type="InterPro" id="IPR003018">
    <property type="entry name" value="GAF"/>
</dbReference>
<reference evidence="4 5" key="1">
    <citation type="submission" date="2018-10" db="EMBL/GenBank/DDBJ databases">
        <title>Natrarchaeobius chitinivorans gen. nov., sp. nov., and Natrarchaeobius haloalkaliphilus sp. nov., alkaliphilic, chitin-utilizing haloarchaea from hypersaline alkaline lakes.</title>
        <authorList>
            <person name="Sorokin D.Y."/>
            <person name="Elcheninov A.G."/>
            <person name="Kostrikina N.A."/>
            <person name="Bale N.J."/>
            <person name="Sinninghe Damste J.S."/>
            <person name="Khijniak T.V."/>
            <person name="Kublanov I.V."/>
            <person name="Toshchakov S.V."/>
        </authorList>
    </citation>
    <scope>NUCLEOTIDE SEQUENCE [LARGE SCALE GENOMIC DNA]</scope>
    <source>
        <strain evidence="4 5">AArcht7</strain>
    </source>
</reference>
<dbReference type="SUPFAM" id="SSF55785">
    <property type="entry name" value="PYP-like sensor domain (PAS domain)"/>
    <property type="match status" value="1"/>
</dbReference>
<dbReference type="GO" id="GO:0000155">
    <property type="term" value="F:phosphorelay sensor kinase activity"/>
    <property type="evidence" value="ECO:0007669"/>
    <property type="project" value="InterPro"/>
</dbReference>
<feature type="domain" description="Signal transduction histidine kinase dimerisation/phosphoacceptor" evidence="3">
    <location>
        <begin position="480"/>
        <end position="541"/>
    </location>
</feature>
<gene>
    <name evidence="4" type="ORF">EA472_08930</name>
</gene>
<organism evidence="4 5">
    <name type="scientific">Natrarchaeobius chitinivorans</name>
    <dbReference type="NCBI Taxonomy" id="1679083"/>
    <lineage>
        <taxon>Archaea</taxon>
        <taxon>Methanobacteriati</taxon>
        <taxon>Methanobacteriota</taxon>
        <taxon>Stenosarchaea group</taxon>
        <taxon>Halobacteria</taxon>
        <taxon>Halobacteriales</taxon>
        <taxon>Natrialbaceae</taxon>
        <taxon>Natrarchaeobius</taxon>
    </lineage>
</organism>
<dbReference type="Pfam" id="PF13185">
    <property type="entry name" value="GAF_2"/>
    <property type="match status" value="1"/>
</dbReference>
<dbReference type="SUPFAM" id="SSF55781">
    <property type="entry name" value="GAF domain-like"/>
    <property type="match status" value="1"/>
</dbReference>
<feature type="region of interest" description="Disordered" evidence="1">
    <location>
        <begin position="302"/>
        <end position="340"/>
    </location>
</feature>
<feature type="compositionally biased region" description="Basic and acidic residues" evidence="1">
    <location>
        <begin position="539"/>
        <end position="575"/>
    </location>
</feature>